<proteinExistence type="predicted"/>
<dbReference type="InterPro" id="IPR036179">
    <property type="entry name" value="Ig-like_dom_sf"/>
</dbReference>
<evidence type="ECO:0000256" key="2">
    <source>
        <dbReference type="ARBA" id="ARBA00023319"/>
    </source>
</evidence>
<sequence length="152" mass="16189">DPQVNWTKDNSDLDESDRVSHTRQGDVHRLEIRSASPADSGTYFCTARNSEGQVVATVTVTVEDSKSQNDFQKDSNSASNQHGSGDGSAVDDETVGDDQGAVGGQLLPGSDRSVSRSPEESRTLRYAKLVGMAAAFSLAALGANKVFDLIRK</sequence>
<feature type="region of interest" description="Disordered" evidence="3">
    <location>
        <begin position="1"/>
        <end position="42"/>
    </location>
</feature>
<comment type="caution">
    <text evidence="5">The sequence shown here is derived from an EMBL/GenBank/DDBJ whole genome shotgun (WGS) entry which is preliminary data.</text>
</comment>
<dbReference type="InterPro" id="IPR013098">
    <property type="entry name" value="Ig_I-set"/>
</dbReference>
<dbReference type="Pfam" id="PF07679">
    <property type="entry name" value="I-set"/>
    <property type="match status" value="1"/>
</dbReference>
<feature type="compositionally biased region" description="Basic and acidic residues" evidence="3">
    <location>
        <begin position="16"/>
        <end position="32"/>
    </location>
</feature>
<dbReference type="EMBL" id="RQTK01000222">
    <property type="protein sequence ID" value="RUS83987.1"/>
    <property type="molecule type" value="Genomic_DNA"/>
</dbReference>
<feature type="compositionally biased region" description="Basic and acidic residues" evidence="3">
    <location>
        <begin position="64"/>
        <end position="73"/>
    </location>
</feature>
<dbReference type="InterPro" id="IPR007110">
    <property type="entry name" value="Ig-like_dom"/>
</dbReference>
<keyword evidence="2" id="KW-0393">Immunoglobulin domain</keyword>
<accession>A0A3S0ZRA0</accession>
<evidence type="ECO:0000313" key="5">
    <source>
        <dbReference type="EMBL" id="RUS83987.1"/>
    </source>
</evidence>
<dbReference type="InterPro" id="IPR013783">
    <property type="entry name" value="Ig-like_fold"/>
</dbReference>
<feature type="compositionally biased region" description="Polar residues" evidence="3">
    <location>
        <begin position="74"/>
        <end position="83"/>
    </location>
</feature>
<dbReference type="PROSITE" id="PS50835">
    <property type="entry name" value="IG_LIKE"/>
    <property type="match status" value="1"/>
</dbReference>
<keyword evidence="6" id="KW-1185">Reference proteome</keyword>
<dbReference type="Proteomes" id="UP000271974">
    <property type="component" value="Unassembled WGS sequence"/>
</dbReference>
<dbReference type="FunFam" id="2.60.40.10:FF:000032">
    <property type="entry name" value="palladin isoform X1"/>
    <property type="match status" value="1"/>
</dbReference>
<feature type="non-terminal residue" evidence="5">
    <location>
        <position position="1"/>
    </location>
</feature>
<reference evidence="5 6" key="1">
    <citation type="submission" date="2019-01" db="EMBL/GenBank/DDBJ databases">
        <title>A draft genome assembly of the solar-powered sea slug Elysia chlorotica.</title>
        <authorList>
            <person name="Cai H."/>
            <person name="Li Q."/>
            <person name="Fang X."/>
            <person name="Li J."/>
            <person name="Curtis N.E."/>
            <person name="Altenburger A."/>
            <person name="Shibata T."/>
            <person name="Feng M."/>
            <person name="Maeda T."/>
            <person name="Schwartz J.A."/>
            <person name="Shigenobu S."/>
            <person name="Lundholm N."/>
            <person name="Nishiyama T."/>
            <person name="Yang H."/>
            <person name="Hasebe M."/>
            <person name="Li S."/>
            <person name="Pierce S.K."/>
            <person name="Wang J."/>
        </authorList>
    </citation>
    <scope>NUCLEOTIDE SEQUENCE [LARGE SCALE GENOMIC DNA]</scope>
    <source>
        <strain evidence="5">EC2010</strain>
        <tissue evidence="5">Whole organism of an adult</tissue>
    </source>
</reference>
<dbReference type="AlphaFoldDB" id="A0A3S0ZRA0"/>
<evidence type="ECO:0000313" key="6">
    <source>
        <dbReference type="Proteomes" id="UP000271974"/>
    </source>
</evidence>
<gene>
    <name evidence="5" type="ORF">EGW08_008248</name>
</gene>
<organism evidence="5 6">
    <name type="scientific">Elysia chlorotica</name>
    <name type="common">Eastern emerald elysia</name>
    <name type="synonym">Sea slug</name>
    <dbReference type="NCBI Taxonomy" id="188477"/>
    <lineage>
        <taxon>Eukaryota</taxon>
        <taxon>Metazoa</taxon>
        <taxon>Spiralia</taxon>
        <taxon>Lophotrochozoa</taxon>
        <taxon>Mollusca</taxon>
        <taxon>Gastropoda</taxon>
        <taxon>Heterobranchia</taxon>
        <taxon>Euthyneura</taxon>
        <taxon>Panpulmonata</taxon>
        <taxon>Sacoglossa</taxon>
        <taxon>Placobranchoidea</taxon>
        <taxon>Plakobranchidae</taxon>
        <taxon>Elysia</taxon>
    </lineage>
</organism>
<evidence type="ECO:0000259" key="4">
    <source>
        <dbReference type="PROSITE" id="PS50835"/>
    </source>
</evidence>
<evidence type="ECO:0000256" key="3">
    <source>
        <dbReference type="SAM" id="MobiDB-lite"/>
    </source>
</evidence>
<dbReference type="PANTHER" id="PTHR47633">
    <property type="entry name" value="IMMUNOGLOBULIN"/>
    <property type="match status" value="1"/>
</dbReference>
<dbReference type="CDD" id="cd00096">
    <property type="entry name" value="Ig"/>
    <property type="match status" value="1"/>
</dbReference>
<keyword evidence="1" id="KW-1015">Disulfide bond</keyword>
<protein>
    <recommendedName>
        <fullName evidence="4">Ig-like domain-containing protein</fullName>
    </recommendedName>
</protein>
<name>A0A3S0ZRA0_ELYCH</name>
<feature type="region of interest" description="Disordered" evidence="3">
    <location>
        <begin position="64"/>
        <end position="121"/>
    </location>
</feature>
<dbReference type="OrthoDB" id="6152037at2759"/>
<feature type="domain" description="Ig-like" evidence="4">
    <location>
        <begin position="1"/>
        <end position="61"/>
    </location>
</feature>
<dbReference type="SUPFAM" id="SSF48726">
    <property type="entry name" value="Immunoglobulin"/>
    <property type="match status" value="1"/>
</dbReference>
<evidence type="ECO:0000256" key="1">
    <source>
        <dbReference type="ARBA" id="ARBA00023157"/>
    </source>
</evidence>
<dbReference type="Gene3D" id="2.60.40.10">
    <property type="entry name" value="Immunoglobulins"/>
    <property type="match status" value="1"/>
</dbReference>
<dbReference type="PANTHER" id="PTHR47633:SF4">
    <property type="entry name" value="MYOPALLADIN ISOFORM X1"/>
    <property type="match status" value="1"/>
</dbReference>